<evidence type="ECO:0000256" key="1">
    <source>
        <dbReference type="SAM" id="Phobius"/>
    </source>
</evidence>
<evidence type="ECO:0000313" key="3">
    <source>
        <dbReference type="EMBL" id="RCL42886.1"/>
    </source>
</evidence>
<dbReference type="AlphaFoldDB" id="A0A368C1Q4"/>
<feature type="transmembrane region" description="Helical" evidence="1">
    <location>
        <begin position="6"/>
        <end position="24"/>
    </location>
</feature>
<evidence type="ECO:0000259" key="2">
    <source>
        <dbReference type="PROSITE" id="PS51724"/>
    </source>
</evidence>
<keyword evidence="1" id="KW-1133">Transmembrane helix</keyword>
<sequence>MLLNRLIGFLVIAALILFLFFFLGPNSIRLTSKIVDQNDTPLEPLRNYVYRVGIFKDSSKAENLIAKFRSQDVLVYSSENDDLIYVYVGPFIGKEKIIQSKTLYNEIAGVENGVIEEWK</sequence>
<dbReference type="Gene3D" id="3.30.70.1070">
    <property type="entry name" value="Sporulation related repeat"/>
    <property type="match status" value="1"/>
</dbReference>
<evidence type="ECO:0000313" key="4">
    <source>
        <dbReference type="Proteomes" id="UP000253307"/>
    </source>
</evidence>
<dbReference type="EMBL" id="QOPE01000001">
    <property type="protein sequence ID" value="RCL42886.1"/>
    <property type="molecule type" value="Genomic_DNA"/>
</dbReference>
<dbReference type="InterPro" id="IPR007730">
    <property type="entry name" value="SPOR-like_dom"/>
</dbReference>
<protein>
    <recommendedName>
        <fullName evidence="2">SPOR domain-containing protein</fullName>
    </recommendedName>
</protein>
<dbReference type="Proteomes" id="UP000253307">
    <property type="component" value="Unassembled WGS sequence"/>
</dbReference>
<proteinExistence type="predicted"/>
<organism evidence="3 4">
    <name type="scientific">SAR86 cluster bacterium</name>
    <dbReference type="NCBI Taxonomy" id="2030880"/>
    <lineage>
        <taxon>Bacteria</taxon>
        <taxon>Pseudomonadati</taxon>
        <taxon>Pseudomonadota</taxon>
        <taxon>Gammaproteobacteria</taxon>
        <taxon>SAR86 cluster</taxon>
    </lineage>
</organism>
<name>A0A368C1Q4_9GAMM</name>
<accession>A0A368C1Q4</accession>
<dbReference type="InterPro" id="IPR036680">
    <property type="entry name" value="SPOR-like_sf"/>
</dbReference>
<feature type="domain" description="SPOR" evidence="2">
    <location>
        <begin position="42"/>
        <end position="117"/>
    </location>
</feature>
<gene>
    <name evidence="3" type="ORF">DBW96_00330</name>
</gene>
<dbReference type="SUPFAM" id="SSF110997">
    <property type="entry name" value="Sporulation related repeat"/>
    <property type="match status" value="1"/>
</dbReference>
<reference evidence="3 4" key="1">
    <citation type="journal article" date="2018" name="Microbiome">
        <title>Fine metagenomic profile of the Mediterranean stratified and mixed water columns revealed by assembly and recruitment.</title>
        <authorList>
            <person name="Haro-Moreno J.M."/>
            <person name="Lopez-Perez M."/>
            <person name="De La Torre J.R."/>
            <person name="Picazo A."/>
            <person name="Camacho A."/>
            <person name="Rodriguez-Valera F."/>
        </authorList>
    </citation>
    <scope>NUCLEOTIDE SEQUENCE [LARGE SCALE GENOMIC DNA]</scope>
    <source>
        <strain evidence="3">MED-G82</strain>
    </source>
</reference>
<keyword evidence="1" id="KW-0472">Membrane</keyword>
<dbReference type="Pfam" id="PF05036">
    <property type="entry name" value="SPOR"/>
    <property type="match status" value="1"/>
</dbReference>
<keyword evidence="1" id="KW-0812">Transmembrane</keyword>
<comment type="caution">
    <text evidence="3">The sequence shown here is derived from an EMBL/GenBank/DDBJ whole genome shotgun (WGS) entry which is preliminary data.</text>
</comment>
<dbReference type="PROSITE" id="PS51724">
    <property type="entry name" value="SPOR"/>
    <property type="match status" value="1"/>
</dbReference>
<dbReference type="GO" id="GO:0042834">
    <property type="term" value="F:peptidoglycan binding"/>
    <property type="evidence" value="ECO:0007669"/>
    <property type="project" value="InterPro"/>
</dbReference>